<comment type="caution">
    <text evidence="1">The sequence shown here is derived from an EMBL/GenBank/DDBJ whole genome shotgun (WGS) entry which is preliminary data.</text>
</comment>
<protein>
    <submittedName>
        <fullName evidence="1">Uncharacterized protein</fullName>
    </submittedName>
</protein>
<evidence type="ECO:0000313" key="2">
    <source>
        <dbReference type="Proteomes" id="UP000824120"/>
    </source>
</evidence>
<name>A0A9J5ZSC5_SOLCO</name>
<sequence>MGEIMHCVHLSERTKKRKPEDRLILSASHRMAIILPNVPVCIAQMEKIKSTVKRSCQQVTKRFCDAVPYRPKYKT</sequence>
<organism evidence="1 2">
    <name type="scientific">Solanum commersonii</name>
    <name type="common">Commerson's wild potato</name>
    <name type="synonym">Commerson's nightshade</name>
    <dbReference type="NCBI Taxonomy" id="4109"/>
    <lineage>
        <taxon>Eukaryota</taxon>
        <taxon>Viridiplantae</taxon>
        <taxon>Streptophyta</taxon>
        <taxon>Embryophyta</taxon>
        <taxon>Tracheophyta</taxon>
        <taxon>Spermatophyta</taxon>
        <taxon>Magnoliopsida</taxon>
        <taxon>eudicotyledons</taxon>
        <taxon>Gunneridae</taxon>
        <taxon>Pentapetalae</taxon>
        <taxon>asterids</taxon>
        <taxon>lamiids</taxon>
        <taxon>Solanales</taxon>
        <taxon>Solanaceae</taxon>
        <taxon>Solanoideae</taxon>
        <taxon>Solaneae</taxon>
        <taxon>Solanum</taxon>
    </lineage>
</organism>
<accession>A0A9J5ZSC5</accession>
<dbReference type="Proteomes" id="UP000824120">
    <property type="component" value="Chromosome 3"/>
</dbReference>
<keyword evidence="2" id="KW-1185">Reference proteome</keyword>
<dbReference type="EMBL" id="JACXVP010000003">
    <property type="protein sequence ID" value="KAG5615080.1"/>
    <property type="molecule type" value="Genomic_DNA"/>
</dbReference>
<proteinExistence type="predicted"/>
<reference evidence="1 2" key="1">
    <citation type="submission" date="2020-09" db="EMBL/GenBank/DDBJ databases">
        <title>De no assembly of potato wild relative species, Solanum commersonii.</title>
        <authorList>
            <person name="Cho K."/>
        </authorList>
    </citation>
    <scope>NUCLEOTIDE SEQUENCE [LARGE SCALE GENOMIC DNA]</scope>
    <source>
        <strain evidence="1">LZ3.2</strain>
        <tissue evidence="1">Leaf</tissue>
    </source>
</reference>
<dbReference type="AlphaFoldDB" id="A0A9J5ZSC5"/>
<evidence type="ECO:0000313" key="1">
    <source>
        <dbReference type="EMBL" id="KAG5615080.1"/>
    </source>
</evidence>
<gene>
    <name evidence="1" type="ORF">H5410_014904</name>
</gene>